<reference evidence="2" key="1">
    <citation type="submission" date="2021-02" db="EMBL/GenBank/DDBJ databases">
        <authorList>
            <person name="Nowell W R."/>
        </authorList>
    </citation>
    <scope>NUCLEOTIDE SEQUENCE</scope>
</reference>
<sequence length="109" mass="12248">DESDDNVIVWYVDFGNTSLCSKTSLKQCSKELSSYPNQSKRCQLYGILSDKIDDAFTYLRDISDSENVKISIVKEKSLLSNVLLYADDICVNEKFGCDLNAIETSDTNV</sequence>
<organism evidence="2 3">
    <name type="scientific">Rotaria magnacalcarata</name>
    <dbReference type="NCBI Taxonomy" id="392030"/>
    <lineage>
        <taxon>Eukaryota</taxon>
        <taxon>Metazoa</taxon>
        <taxon>Spiralia</taxon>
        <taxon>Gnathifera</taxon>
        <taxon>Rotifera</taxon>
        <taxon>Eurotatoria</taxon>
        <taxon>Bdelloidea</taxon>
        <taxon>Philodinida</taxon>
        <taxon>Philodinidae</taxon>
        <taxon>Rotaria</taxon>
    </lineage>
</organism>
<evidence type="ECO:0000259" key="1">
    <source>
        <dbReference type="PROSITE" id="PS50304"/>
    </source>
</evidence>
<dbReference type="InterPro" id="IPR002999">
    <property type="entry name" value="Tudor"/>
</dbReference>
<dbReference type="PROSITE" id="PS50304">
    <property type="entry name" value="TUDOR"/>
    <property type="match status" value="1"/>
</dbReference>
<dbReference type="AlphaFoldDB" id="A0A8S2T316"/>
<comment type="caution">
    <text evidence="2">The sequence shown here is derived from an EMBL/GenBank/DDBJ whole genome shotgun (WGS) entry which is preliminary data.</text>
</comment>
<dbReference type="Proteomes" id="UP000676336">
    <property type="component" value="Unassembled WGS sequence"/>
</dbReference>
<evidence type="ECO:0000313" key="3">
    <source>
        <dbReference type="Proteomes" id="UP000676336"/>
    </source>
</evidence>
<name>A0A8S2T316_9BILA</name>
<accession>A0A8S2T316</accession>
<dbReference type="Pfam" id="PF00567">
    <property type="entry name" value="TUDOR"/>
    <property type="match status" value="1"/>
</dbReference>
<evidence type="ECO:0000313" key="2">
    <source>
        <dbReference type="EMBL" id="CAF4266503.1"/>
    </source>
</evidence>
<dbReference type="Gene3D" id="2.40.50.90">
    <property type="match status" value="1"/>
</dbReference>
<protein>
    <recommendedName>
        <fullName evidence="1">Tudor domain-containing protein</fullName>
    </recommendedName>
</protein>
<dbReference type="InterPro" id="IPR035437">
    <property type="entry name" value="SNase_OB-fold_sf"/>
</dbReference>
<dbReference type="Gene3D" id="2.30.30.140">
    <property type="match status" value="1"/>
</dbReference>
<dbReference type="EMBL" id="CAJOBI010029797">
    <property type="protein sequence ID" value="CAF4266503.1"/>
    <property type="molecule type" value="Genomic_DNA"/>
</dbReference>
<gene>
    <name evidence="2" type="ORF">SMN809_LOCUS24643</name>
</gene>
<feature type="domain" description="Tudor" evidence="1">
    <location>
        <begin position="1"/>
        <end position="35"/>
    </location>
</feature>
<dbReference type="SUPFAM" id="SSF63748">
    <property type="entry name" value="Tudor/PWWP/MBT"/>
    <property type="match status" value="1"/>
</dbReference>
<proteinExistence type="predicted"/>
<feature type="non-terminal residue" evidence="2">
    <location>
        <position position="109"/>
    </location>
</feature>
<feature type="non-terminal residue" evidence="2">
    <location>
        <position position="1"/>
    </location>
</feature>